<reference evidence="8" key="2">
    <citation type="submission" date="2023-04" db="EMBL/GenBank/DDBJ databases">
        <authorList>
            <person name="Bruccoleri R.E."/>
            <person name="Oakeley E.J."/>
            <person name="Faust A.-M."/>
            <person name="Dessus-Babus S."/>
            <person name="Altorfer M."/>
            <person name="Burckhardt D."/>
            <person name="Oertli M."/>
            <person name="Naumann U."/>
            <person name="Petersen F."/>
            <person name="Wong J."/>
        </authorList>
    </citation>
    <scope>NUCLEOTIDE SEQUENCE</scope>
    <source>
        <strain evidence="8">GSM-AAB239-AS_SAM_17_03QT</strain>
        <tissue evidence="8">Leaf</tissue>
    </source>
</reference>
<evidence type="ECO:0000256" key="5">
    <source>
        <dbReference type="ARBA" id="ARBA00023329"/>
    </source>
</evidence>
<feature type="compositionally biased region" description="Basic and acidic residues" evidence="6">
    <location>
        <begin position="182"/>
        <end position="227"/>
    </location>
</feature>
<dbReference type="AlphaFoldDB" id="A0AAX6FSF1"/>
<dbReference type="Pfam" id="PF01417">
    <property type="entry name" value="ENTH"/>
    <property type="match status" value="1"/>
</dbReference>
<dbReference type="SUPFAM" id="SSF48464">
    <property type="entry name" value="ENTH/VHS domain"/>
    <property type="match status" value="1"/>
</dbReference>
<evidence type="ECO:0000256" key="2">
    <source>
        <dbReference type="ARBA" id="ARBA00004555"/>
    </source>
</evidence>
<feature type="compositionally biased region" description="Polar residues" evidence="6">
    <location>
        <begin position="413"/>
        <end position="425"/>
    </location>
</feature>
<protein>
    <submittedName>
        <fullName evidence="8">Clathrin interactor EPSIN 3-like</fullName>
    </submittedName>
</protein>
<sequence>MKKVFGQTVRDLKRGVNKKVLKVPGIEQKILDATSSEPWGPHGSDMAELAQASRNYHEYQLIMAVIWKRINDTGKKWRHVYKALTVLEYLVAHGSERVIDEIREHAYQISTLADFQYIDSNGRDQGSNIRRKSQGLVALVNSKEKIQEIRQKAQSNKERYNGAPSSGGAYRNSSHSGAGSYSDRDDNGHNGNGDSERSGYGREREMGYRDYDERYGRENYADGRGRSSVDYQTRSRKSIDGYTERSFDDDDRYSSRSGGGKGDDQSQDERERRTSEHSIGTPPSYEEATRDVQNTTRDERDRDVIAPSQVPSSPVPKPNSPSKSTDEVPHNHVASGVVAAPNDEFVDAFDDFDPRGPLSAAPPATSSPELDIFGLSTPDSANSLAVVPAASTTTTFEANLPTDSGFGTHFGTLPSSDASTNQTSEDPFGDSPFKAIPEDNFPSQPQNFQPGTSFQPSGSNYGSDTLPSASPKVDSFPSFDFGNALDGFSYAPIDVNGQHSSGSSFSAPELPAEQSSNDILDSIFPRTGFSSHEVQPAAPTNMQTAQMNFLSHPGLSAPVASQGYPSNSQTFQTNPFHSSEFSASVDQGLSTSAEPGQMNRFPTSGQSAPVGSQESPTNSQNLFLPSTASHGSPRNIQVTQGNFLQPSGLSVPAASQGSVTNMPTSQMSLLQPGGSSAPQGTQTNMQSSEMNFFQPPGLSGSGFSAETQGSQENMQPAHMNFFQPSGVSESSALQELQKSPQANDVNFFQSSGLSAPVSSTSPTNMQLQSSGVAAPMSSTAPTNMQATQNVAPTNLQSAQLNLASQSMLPDPLASQEAQVSAPTNMQATQSGAPSMMQTEHLNLGSQSMSSDPLSSNTSQVTTPNYMHVTGHPANSQATYLNLSSQLMPSDTMASQTAHAAAPSNMLATQFGAPANMMIAHVNLGSQSMSSDPFASQAAPATSGPPAKSQSKEKFEPKSTVWADTLSRGLVNFNISGAKTNPLDDIGIDFDAINRKEKRLEGKSSAAAPVVSTITMGKAMGSGSGIGRTGAGGLAPPPNPIMGNMGMGMGMGGGAGMGMSGGGGMGMGGGAGMGMGGGGGMGMGAGMNIGGYGGNMNRPPMGMNNMNQPPMGMNMGMGMNMAMGQGAPGRPPTGMLPQGPGMPGSGYNPMMGIGGYSMQQPYGGGYR</sequence>
<dbReference type="Proteomes" id="UP001140949">
    <property type="component" value="Unassembled WGS sequence"/>
</dbReference>
<gene>
    <name evidence="8" type="ORF">M6B38_402655</name>
</gene>
<feature type="region of interest" description="Disordered" evidence="6">
    <location>
        <begin position="927"/>
        <end position="958"/>
    </location>
</feature>
<feature type="compositionally biased region" description="Basic and acidic residues" evidence="6">
    <location>
        <begin position="150"/>
        <end position="160"/>
    </location>
</feature>
<evidence type="ECO:0000256" key="4">
    <source>
        <dbReference type="ARBA" id="ARBA00023034"/>
    </source>
</evidence>
<evidence type="ECO:0000256" key="6">
    <source>
        <dbReference type="SAM" id="MobiDB-lite"/>
    </source>
</evidence>
<dbReference type="FunFam" id="1.25.40.90:FF:000006">
    <property type="entry name" value="Clathrin interactor 1"/>
    <property type="match status" value="1"/>
</dbReference>
<name>A0AAX6FSF1_IRIPA</name>
<dbReference type="SMART" id="SM00273">
    <property type="entry name" value="ENTH"/>
    <property type="match status" value="1"/>
</dbReference>
<evidence type="ECO:0000259" key="7">
    <source>
        <dbReference type="PROSITE" id="PS50942"/>
    </source>
</evidence>
<dbReference type="PROSITE" id="PS50942">
    <property type="entry name" value="ENTH"/>
    <property type="match status" value="1"/>
</dbReference>
<feature type="domain" description="ENTH" evidence="7">
    <location>
        <begin position="18"/>
        <end position="150"/>
    </location>
</feature>
<keyword evidence="9" id="KW-1185">Reference proteome</keyword>
<dbReference type="PANTHER" id="PTHR12276:SF91">
    <property type="entry name" value="CLATHRIN INTERACTOR EPSIN 2-RELATED"/>
    <property type="match status" value="1"/>
</dbReference>
<evidence type="ECO:0000313" key="9">
    <source>
        <dbReference type="Proteomes" id="UP001140949"/>
    </source>
</evidence>
<feature type="region of interest" description="Disordered" evidence="6">
    <location>
        <begin position="563"/>
        <end position="688"/>
    </location>
</feature>
<dbReference type="PANTHER" id="PTHR12276">
    <property type="entry name" value="EPSIN/ENT-RELATED"/>
    <property type="match status" value="1"/>
</dbReference>
<evidence type="ECO:0000256" key="1">
    <source>
        <dbReference type="ARBA" id="ARBA00004132"/>
    </source>
</evidence>
<dbReference type="GO" id="GO:0005768">
    <property type="term" value="C:endosome"/>
    <property type="evidence" value="ECO:0007669"/>
    <property type="project" value="TreeGrafter"/>
</dbReference>
<proteinExistence type="inferred from homology"/>
<feature type="compositionally biased region" description="Low complexity" evidence="6">
    <location>
        <begin position="359"/>
        <end position="368"/>
    </location>
</feature>
<reference evidence="8" key="1">
    <citation type="journal article" date="2023" name="GigaByte">
        <title>Genome assembly of the bearded iris, Iris pallida Lam.</title>
        <authorList>
            <person name="Bruccoleri R.E."/>
            <person name="Oakeley E.J."/>
            <person name="Faust A.M.E."/>
            <person name="Altorfer M."/>
            <person name="Dessus-Babus S."/>
            <person name="Burckhardt D."/>
            <person name="Oertli M."/>
            <person name="Naumann U."/>
            <person name="Petersen F."/>
            <person name="Wong J."/>
        </authorList>
    </citation>
    <scope>NUCLEOTIDE SEQUENCE</scope>
    <source>
        <strain evidence="8">GSM-AAB239-AS_SAM_17_03QT</strain>
    </source>
</reference>
<dbReference type="GO" id="GO:0030276">
    <property type="term" value="F:clathrin binding"/>
    <property type="evidence" value="ECO:0007669"/>
    <property type="project" value="TreeGrafter"/>
</dbReference>
<dbReference type="EMBL" id="JANAVB010026200">
    <property type="protein sequence ID" value="KAJ6819336.1"/>
    <property type="molecule type" value="Genomic_DNA"/>
</dbReference>
<evidence type="ECO:0000313" key="8">
    <source>
        <dbReference type="EMBL" id="KAJ6819336.1"/>
    </source>
</evidence>
<dbReference type="GO" id="GO:0006897">
    <property type="term" value="P:endocytosis"/>
    <property type="evidence" value="ECO:0007669"/>
    <property type="project" value="TreeGrafter"/>
</dbReference>
<feature type="region of interest" description="Disordered" evidence="6">
    <location>
        <begin position="150"/>
        <end position="374"/>
    </location>
</feature>
<comment type="similarity">
    <text evidence="3">Belongs to the epsin family.</text>
</comment>
<comment type="caution">
    <text evidence="8">The sequence shown here is derived from an EMBL/GenBank/DDBJ whole genome shotgun (WGS) entry which is preliminary data.</text>
</comment>
<feature type="compositionally biased region" description="Basic and acidic residues" evidence="6">
    <location>
        <begin position="261"/>
        <end position="276"/>
    </location>
</feature>
<feature type="compositionally biased region" description="Polar residues" evidence="6">
    <location>
        <begin position="441"/>
        <end position="468"/>
    </location>
</feature>
<keyword evidence="5" id="KW-0968">Cytoplasmic vesicle</keyword>
<keyword evidence="4" id="KW-0333">Golgi apparatus</keyword>
<feature type="region of interest" description="Disordered" evidence="6">
    <location>
        <begin position="397"/>
        <end position="469"/>
    </location>
</feature>
<accession>A0AAX6FSF1</accession>
<dbReference type="GO" id="GO:0005886">
    <property type="term" value="C:plasma membrane"/>
    <property type="evidence" value="ECO:0007669"/>
    <property type="project" value="TreeGrafter"/>
</dbReference>
<dbReference type="InterPro" id="IPR008942">
    <property type="entry name" value="ENTH_VHS"/>
</dbReference>
<dbReference type="GO" id="GO:0030125">
    <property type="term" value="C:clathrin vesicle coat"/>
    <property type="evidence" value="ECO:0007669"/>
    <property type="project" value="TreeGrafter"/>
</dbReference>
<dbReference type="GO" id="GO:0005543">
    <property type="term" value="F:phospholipid binding"/>
    <property type="evidence" value="ECO:0007669"/>
    <property type="project" value="TreeGrafter"/>
</dbReference>
<evidence type="ECO:0000256" key="3">
    <source>
        <dbReference type="ARBA" id="ARBA00010130"/>
    </source>
</evidence>
<comment type="subcellular location">
    <subcellularLocation>
        <location evidence="1">Cytoplasmic vesicle</location>
        <location evidence="1">Clathrin-coated vesicle</location>
    </subcellularLocation>
    <subcellularLocation>
        <location evidence="2">Golgi apparatus</location>
    </subcellularLocation>
</comment>
<dbReference type="CDD" id="cd03571">
    <property type="entry name" value="ENTH"/>
    <property type="match status" value="1"/>
</dbReference>
<dbReference type="Gene3D" id="1.25.40.90">
    <property type="match status" value="1"/>
</dbReference>
<dbReference type="InterPro" id="IPR013809">
    <property type="entry name" value="ENTH"/>
</dbReference>
<feature type="compositionally biased region" description="Basic and acidic residues" evidence="6">
    <location>
        <begin position="237"/>
        <end position="246"/>
    </location>
</feature>
<dbReference type="GO" id="GO:0005794">
    <property type="term" value="C:Golgi apparatus"/>
    <property type="evidence" value="ECO:0007669"/>
    <property type="project" value="UniProtKB-SubCell"/>
</dbReference>
<organism evidence="8 9">
    <name type="scientific">Iris pallida</name>
    <name type="common">Sweet iris</name>
    <dbReference type="NCBI Taxonomy" id="29817"/>
    <lineage>
        <taxon>Eukaryota</taxon>
        <taxon>Viridiplantae</taxon>
        <taxon>Streptophyta</taxon>
        <taxon>Embryophyta</taxon>
        <taxon>Tracheophyta</taxon>
        <taxon>Spermatophyta</taxon>
        <taxon>Magnoliopsida</taxon>
        <taxon>Liliopsida</taxon>
        <taxon>Asparagales</taxon>
        <taxon>Iridaceae</taxon>
        <taxon>Iridoideae</taxon>
        <taxon>Irideae</taxon>
        <taxon>Iris</taxon>
    </lineage>
</organism>
<feature type="region of interest" description="Disordered" evidence="6">
    <location>
        <begin position="754"/>
        <end position="780"/>
    </location>
</feature>